<reference evidence="1" key="1">
    <citation type="submission" date="2001-10" db="EMBL/GenBank/DDBJ databases">
        <authorList>
            <person name="Stapleton M."/>
            <person name="Brokstein P."/>
            <person name="Hong L."/>
            <person name="Agbayani A."/>
            <person name="Carlson J."/>
            <person name="Champe M."/>
            <person name="Chavez C."/>
            <person name="Dorsett V."/>
            <person name="Farfan D."/>
            <person name="Frise E."/>
            <person name="George R."/>
            <person name="Gonzalez M."/>
            <person name="Guarin H."/>
            <person name="Li P."/>
            <person name="Liao G."/>
            <person name="Miranda A."/>
            <person name="Mungall C.J."/>
            <person name="Nunoo J."/>
            <person name="Pacleb J."/>
            <person name="Paragas V."/>
            <person name="Park S."/>
            <person name="Phouanenavong S."/>
            <person name="Wan K."/>
            <person name="Yu C."/>
            <person name="Lewis S.E."/>
            <person name="Rubin G.M."/>
            <person name="Celniker S."/>
        </authorList>
    </citation>
    <scope>NUCLEOTIDE SEQUENCE</scope>
</reference>
<dbReference type="AlphaFoldDB" id="Q95SA9"/>
<dbReference type="GO" id="GO:0030837">
    <property type="term" value="P:negative regulation of actin filament polymerization"/>
    <property type="evidence" value="ECO:0000315"/>
    <property type="project" value="FlyBase"/>
</dbReference>
<proteinExistence type="evidence at transcript level"/>
<evidence type="ECO:0000313" key="2">
    <source>
        <dbReference type="FlyBase" id="FBgn0263987"/>
    </source>
</evidence>
<protein>
    <submittedName>
        <fullName evidence="1">GM04319p</fullName>
    </submittedName>
</protein>
<name>Q95SA9_DROME</name>
<dbReference type="FlyBase" id="FBgn0263987">
    <property type="gene designation" value="spoon"/>
</dbReference>
<dbReference type="GO" id="GO:0007298">
    <property type="term" value="P:border follicle cell migration"/>
    <property type="evidence" value="ECO:0000315"/>
    <property type="project" value="FlyBase"/>
</dbReference>
<accession>Q95SA9</accession>
<evidence type="ECO:0000313" key="1">
    <source>
        <dbReference type="EMBL" id="AAL28431.1"/>
    </source>
</evidence>
<organism evidence="1">
    <name type="scientific">Drosophila melanogaster</name>
    <name type="common">Fruit fly</name>
    <dbReference type="NCBI Taxonomy" id="7227"/>
    <lineage>
        <taxon>Eukaryota</taxon>
        <taxon>Metazoa</taxon>
        <taxon>Ecdysozoa</taxon>
        <taxon>Arthropoda</taxon>
        <taxon>Hexapoda</taxon>
        <taxon>Insecta</taxon>
        <taxon>Pterygota</taxon>
        <taxon>Neoptera</taxon>
        <taxon>Endopterygota</taxon>
        <taxon>Diptera</taxon>
        <taxon>Brachycera</taxon>
        <taxon>Muscomorpha</taxon>
        <taxon>Ephydroidea</taxon>
        <taxon>Drosophilidae</taxon>
        <taxon>Drosophila</taxon>
        <taxon>Sophophora</taxon>
    </lineage>
</organism>
<dbReference type="OrthoDB" id="10069557at2759"/>
<dbReference type="EMBL" id="AY060883">
    <property type="protein sequence ID" value="AAL28431.1"/>
    <property type="molecule type" value="mRNA"/>
</dbReference>
<gene>
    <name evidence="2" type="primary">spoon</name>
    <name evidence="2" type="synonym">yu</name>
    <name evidence="2" type="ORF">CG3249</name>
</gene>
<sequence length="58" mass="6208">MHIHIHMYIHTMYVCVSVACRLSLSSDHCVTGGPLGPNKVTILWMGGSGSIVGKSVLL</sequence>
<dbReference type="GO" id="GO:0008070">
    <property type="term" value="P:maternal determination of dorsal/ventral axis, ovarian follicular epithelium, germ-line encoded"/>
    <property type="evidence" value="ECO:0000315"/>
    <property type="project" value="FlyBase"/>
</dbReference>
<dbReference type="GO" id="GO:0046843">
    <property type="term" value="P:dorsal appendage formation"/>
    <property type="evidence" value="ECO:0000315"/>
    <property type="project" value="FlyBase"/>
</dbReference>
<dbReference type="AGR" id="FB:FBgn0263987"/>
<dbReference type="GO" id="GO:0060269">
    <property type="term" value="P:centripetally migrating follicle cell migration"/>
    <property type="evidence" value="ECO:0000315"/>
    <property type="project" value="FlyBase"/>
</dbReference>
<dbReference type="GO" id="GO:0040040">
    <property type="term" value="P:thermosensory behavior"/>
    <property type="evidence" value="ECO:0000315"/>
    <property type="project" value="FlyBase"/>
</dbReference>
<dbReference type="GO" id="GO:0007616">
    <property type="term" value="P:long-term memory"/>
    <property type="evidence" value="ECO:0000315"/>
    <property type="project" value="FlyBase"/>
</dbReference>